<dbReference type="Proteomes" id="UP000619265">
    <property type="component" value="Unassembled WGS sequence"/>
</dbReference>
<reference evidence="1" key="2">
    <citation type="submission" date="2020-03" db="EMBL/GenBank/DDBJ databases">
        <title>Walnut 2.0.</title>
        <authorList>
            <person name="Marrano A."/>
            <person name="Britton M."/>
            <person name="Zimin A.V."/>
            <person name="Zaini P.A."/>
            <person name="Workman R."/>
            <person name="Puiu D."/>
            <person name="Bianco L."/>
            <person name="Allen B.J."/>
            <person name="Troggio M."/>
            <person name="Leslie C.A."/>
            <person name="Timp W."/>
            <person name="Dendekar A."/>
            <person name="Salzberg S.L."/>
            <person name="Neale D.B."/>
        </authorList>
    </citation>
    <scope>NUCLEOTIDE SEQUENCE</scope>
    <source>
        <tissue evidence="1">Leaves</tissue>
    </source>
</reference>
<gene>
    <name evidence="1" type="ORF">F2P56_012601</name>
</gene>
<evidence type="ECO:0008006" key="3">
    <source>
        <dbReference type="Google" id="ProtNLM"/>
    </source>
</evidence>
<reference evidence="1" key="1">
    <citation type="submission" date="2015-10" db="EMBL/GenBank/DDBJ databases">
        <authorList>
            <person name="Martinez-Garcia P.J."/>
            <person name="Crepeau M.W."/>
            <person name="Puiu D."/>
            <person name="Gonzalez-Ibeas D."/>
            <person name="Whalen J."/>
            <person name="Stevens K."/>
            <person name="Paul R."/>
            <person name="Butterfield T."/>
            <person name="Britton M."/>
            <person name="Reagan R."/>
            <person name="Chakraborty S."/>
            <person name="Walawage S.L."/>
            <person name="Vasquez-Gross H.A."/>
            <person name="Cardeno C."/>
            <person name="Famula R."/>
            <person name="Pratt K."/>
            <person name="Kuruganti S."/>
            <person name="Aradhya M.K."/>
            <person name="Leslie C.A."/>
            <person name="Dandekar A.M."/>
            <person name="Salzberg S.L."/>
            <person name="Wegrzyn J.L."/>
            <person name="Langley C.H."/>
            <person name="Neale D.B."/>
        </authorList>
    </citation>
    <scope>NUCLEOTIDE SEQUENCE</scope>
    <source>
        <tissue evidence="1">Leaves</tissue>
    </source>
</reference>
<dbReference type="EMBL" id="LIHL02000006">
    <property type="protein sequence ID" value="KAF5468451.1"/>
    <property type="molecule type" value="Genomic_DNA"/>
</dbReference>
<proteinExistence type="predicted"/>
<dbReference type="PANTHER" id="PTHR31286">
    <property type="entry name" value="GLYCINE-RICH CELL WALL STRUCTURAL PROTEIN 1.8-LIKE"/>
    <property type="match status" value="1"/>
</dbReference>
<dbReference type="SUPFAM" id="SSF56219">
    <property type="entry name" value="DNase I-like"/>
    <property type="match status" value="1"/>
</dbReference>
<evidence type="ECO:0000313" key="2">
    <source>
        <dbReference type="Proteomes" id="UP000619265"/>
    </source>
</evidence>
<organism evidence="1 2">
    <name type="scientific">Juglans regia</name>
    <name type="common">English walnut</name>
    <dbReference type="NCBI Taxonomy" id="51240"/>
    <lineage>
        <taxon>Eukaryota</taxon>
        <taxon>Viridiplantae</taxon>
        <taxon>Streptophyta</taxon>
        <taxon>Embryophyta</taxon>
        <taxon>Tracheophyta</taxon>
        <taxon>Spermatophyta</taxon>
        <taxon>Magnoliopsida</taxon>
        <taxon>eudicotyledons</taxon>
        <taxon>Gunneridae</taxon>
        <taxon>Pentapetalae</taxon>
        <taxon>rosids</taxon>
        <taxon>fabids</taxon>
        <taxon>Fagales</taxon>
        <taxon>Juglandaceae</taxon>
        <taxon>Juglans</taxon>
    </lineage>
</organism>
<dbReference type="AlphaFoldDB" id="A0A833XNP8"/>
<dbReference type="PANTHER" id="PTHR31286:SF99">
    <property type="entry name" value="DUF4283 DOMAIN-CONTAINING PROTEIN"/>
    <property type="match status" value="1"/>
</dbReference>
<evidence type="ECO:0000313" key="1">
    <source>
        <dbReference type="EMBL" id="KAF5468451.1"/>
    </source>
</evidence>
<sequence length="708" mass="80459">MSRGNAEMEGIAYRVFHWTPEFKEEEESPIVPVWISLPGLPPNYFHGSILKSIGGGFGRILKCDNATACVTHPEVAQIYVELDLSKPLQHHFWLGPPSSASSHYQEVVYESILLFCNWCRTQGHLEQKCVHKKKSVEKGKSRVVSKDGDRGHLKQSWKVVGEKKRMEGGEGARSVMKEGDLLSKEQFSREITSVEQKERSEFVEWEVLNQDEPNVRNHIGSSMELQHNSESWFEQSEKRTGQDVSIEILDGFPSPRSSLKITDEELEFELCGVADSVVDGGERMMAFDRRNVHSLSEKEDEGEIEELAAKCYESDNAGGKTWLFWADGIDFQLISAMDQALSVSCDVEVDGCPWFLGRDFNIICTESEKIGGIFQSSHAIREFNNCIQECGLLDLPSSGQRFSWCNGRLGSRRIWARLDRILVNTAFMLRFGDGQMIYLSRTSSDHCPMVAQLNSIRRSGAWLFRFQRMWCTHENSLNVVREYWLQEVPCCPMIQMSIKLKKLKQVLKKWNREVFGKVESKIKMVEAELVGLEDMVINNYSREADMALLTCKQKHLLCLHREEIMSCQKSRMKWLSEGDLNTAFFHASMKCKKKNKMVDHMELEDGSSLESVDAVHEGAGREPFYGNELPNIPDSEKATSSWGVGLVAGAWLKPRRLRLMLNIDRSSLGNPGAASGGVIIREAGDVQLWVLLSFMGPRSTQLQKERPY</sequence>
<comment type="caution">
    <text evidence="1">The sequence shown here is derived from an EMBL/GenBank/DDBJ whole genome shotgun (WGS) entry which is preliminary data.</text>
</comment>
<protein>
    <recommendedName>
        <fullName evidence="3">DUF4283 domain-containing protein</fullName>
    </recommendedName>
</protein>
<accession>A0A833XNP8</accession>
<dbReference type="InterPro" id="IPR036691">
    <property type="entry name" value="Endo/exonu/phosph_ase_sf"/>
</dbReference>
<dbReference type="KEGG" id="jre:108995543"/>
<dbReference type="OrthoDB" id="1304206at2759"/>
<dbReference type="InterPro" id="IPR040256">
    <property type="entry name" value="At4g02000-like"/>
</dbReference>
<dbReference type="Gene3D" id="3.60.10.10">
    <property type="entry name" value="Endonuclease/exonuclease/phosphatase"/>
    <property type="match status" value="1"/>
</dbReference>
<name>A0A833XNP8_JUGRE</name>
<dbReference type="Gramene" id="Jr06_08680_p1">
    <property type="protein sequence ID" value="cds.Jr06_08680_p1"/>
    <property type="gene ID" value="Jr06_08680"/>
</dbReference>
<dbReference type="RefSeq" id="XP_018826667.2">
    <property type="nucleotide sequence ID" value="XM_018971122.2"/>
</dbReference>